<dbReference type="EMBL" id="CYKH01001005">
    <property type="protein sequence ID" value="CUG77131.1"/>
    <property type="molecule type" value="Genomic_DNA"/>
</dbReference>
<dbReference type="SUPFAM" id="SSF54189">
    <property type="entry name" value="Ribosomal proteins S24e, L23 and L15e"/>
    <property type="match status" value="1"/>
</dbReference>
<evidence type="ECO:0000313" key="4">
    <source>
        <dbReference type="Proteomes" id="UP000051952"/>
    </source>
</evidence>
<dbReference type="OMA" id="NQGINLW"/>
<dbReference type="OrthoDB" id="275582at2759"/>
<evidence type="ECO:0000313" key="3">
    <source>
        <dbReference type="EMBL" id="CUG77131.1"/>
    </source>
</evidence>
<dbReference type="VEuPathDB" id="TriTrypDB:BSAL_85320"/>
<gene>
    <name evidence="3" type="ORF">BSAL_85320</name>
</gene>
<accession>A0A0S4J3V0</accession>
<dbReference type="InterPro" id="IPR012677">
    <property type="entry name" value="Nucleotide-bd_a/b_plait_sf"/>
</dbReference>
<sequence>MSFMRRASSAVVRGENSSAIICGSPTTSVVSSPLTASLRHRFYKPLTNQGVNLWRSRMGQIHKAKEPWHYQRKTIDPKPAPENPVNNYYGKMRLFNVIPSKVGVVNKKAEDFGWPHRRPPPTGLRESPEFFPYFFSRYFPDVDCKLVVDSVLNNETTQPAFLVPQDMSKEEIANYLKNVYGMDNIVHVTTKNFSHRKYKNEVGTIKTIAGIKSAMVLLDAPVKVDFKAIKGTEDTPDNKPQPTS</sequence>
<name>A0A0S4J3V0_BODSA</name>
<dbReference type="Gene3D" id="3.30.70.330">
    <property type="match status" value="1"/>
</dbReference>
<protein>
    <recommendedName>
        <fullName evidence="5">Ribosomal protein L23</fullName>
    </recommendedName>
</protein>
<dbReference type="AlphaFoldDB" id="A0A0S4J3V0"/>
<dbReference type="InterPro" id="IPR012678">
    <property type="entry name" value="Ribosomal_uL23/eL15/eS24_sf"/>
</dbReference>
<proteinExistence type="predicted"/>
<dbReference type="GO" id="GO:0006412">
    <property type="term" value="P:translation"/>
    <property type="evidence" value="ECO:0007669"/>
    <property type="project" value="InterPro"/>
</dbReference>
<keyword evidence="1" id="KW-0689">Ribosomal protein</keyword>
<dbReference type="GO" id="GO:0005840">
    <property type="term" value="C:ribosome"/>
    <property type="evidence" value="ECO:0007669"/>
    <property type="project" value="UniProtKB-KW"/>
</dbReference>
<evidence type="ECO:0000256" key="2">
    <source>
        <dbReference type="ARBA" id="ARBA00023274"/>
    </source>
</evidence>
<dbReference type="Proteomes" id="UP000051952">
    <property type="component" value="Unassembled WGS sequence"/>
</dbReference>
<evidence type="ECO:0000256" key="1">
    <source>
        <dbReference type="ARBA" id="ARBA00022980"/>
    </source>
</evidence>
<keyword evidence="4" id="KW-1185">Reference proteome</keyword>
<dbReference type="GO" id="GO:0003735">
    <property type="term" value="F:structural constituent of ribosome"/>
    <property type="evidence" value="ECO:0007669"/>
    <property type="project" value="InterPro"/>
</dbReference>
<keyword evidence="2" id="KW-0687">Ribonucleoprotein</keyword>
<organism evidence="3 4">
    <name type="scientific">Bodo saltans</name>
    <name type="common">Flagellated protozoan</name>
    <dbReference type="NCBI Taxonomy" id="75058"/>
    <lineage>
        <taxon>Eukaryota</taxon>
        <taxon>Discoba</taxon>
        <taxon>Euglenozoa</taxon>
        <taxon>Kinetoplastea</taxon>
        <taxon>Metakinetoplastina</taxon>
        <taxon>Eubodonida</taxon>
        <taxon>Bodonidae</taxon>
        <taxon>Bodo</taxon>
    </lineage>
</organism>
<reference evidence="4" key="1">
    <citation type="submission" date="2015-09" db="EMBL/GenBank/DDBJ databases">
        <authorList>
            <consortium name="Pathogen Informatics"/>
        </authorList>
    </citation>
    <scope>NUCLEOTIDE SEQUENCE [LARGE SCALE GENOMIC DNA]</scope>
    <source>
        <strain evidence="4">Lake Konstanz</strain>
    </source>
</reference>
<dbReference type="GO" id="GO:1990904">
    <property type="term" value="C:ribonucleoprotein complex"/>
    <property type="evidence" value="ECO:0007669"/>
    <property type="project" value="UniProtKB-KW"/>
</dbReference>
<evidence type="ECO:0008006" key="5">
    <source>
        <dbReference type="Google" id="ProtNLM"/>
    </source>
</evidence>